<evidence type="ECO:0000313" key="2">
    <source>
        <dbReference type="Proteomes" id="UP000515164"/>
    </source>
</evidence>
<feature type="compositionally biased region" description="Basic and acidic residues" evidence="1">
    <location>
        <begin position="91"/>
        <end position="104"/>
    </location>
</feature>
<feature type="region of interest" description="Disordered" evidence="1">
    <location>
        <begin position="82"/>
        <end position="104"/>
    </location>
</feature>
<protein>
    <submittedName>
        <fullName evidence="3">Uncharacterized protein LOC117213479</fullName>
    </submittedName>
</protein>
<dbReference type="Proteomes" id="UP000515164">
    <property type="component" value="Unplaced"/>
</dbReference>
<dbReference type="GeneID" id="117213479"/>
<evidence type="ECO:0000313" key="3">
    <source>
        <dbReference type="RefSeq" id="XP_033314784.1"/>
    </source>
</evidence>
<dbReference type="KEGG" id="bbif:117213479"/>
<reference evidence="3" key="1">
    <citation type="submission" date="2025-08" db="UniProtKB">
        <authorList>
            <consortium name="RefSeq"/>
        </authorList>
    </citation>
    <scope>IDENTIFICATION</scope>
    <source>
        <tissue evidence="3">Muscle</tissue>
    </source>
</reference>
<gene>
    <name evidence="3" type="primary">LOC117213479</name>
</gene>
<organism evidence="2 3">
    <name type="scientific">Bombus bifarius</name>
    <dbReference type="NCBI Taxonomy" id="103933"/>
    <lineage>
        <taxon>Eukaryota</taxon>
        <taxon>Metazoa</taxon>
        <taxon>Ecdysozoa</taxon>
        <taxon>Arthropoda</taxon>
        <taxon>Hexapoda</taxon>
        <taxon>Insecta</taxon>
        <taxon>Pterygota</taxon>
        <taxon>Neoptera</taxon>
        <taxon>Endopterygota</taxon>
        <taxon>Hymenoptera</taxon>
        <taxon>Apocrita</taxon>
        <taxon>Aculeata</taxon>
        <taxon>Apoidea</taxon>
        <taxon>Anthophila</taxon>
        <taxon>Apidae</taxon>
        <taxon>Bombus</taxon>
        <taxon>Pyrobombus</taxon>
    </lineage>
</organism>
<evidence type="ECO:0000256" key="1">
    <source>
        <dbReference type="SAM" id="MobiDB-lite"/>
    </source>
</evidence>
<proteinExistence type="predicted"/>
<accession>A0A6P8N272</accession>
<dbReference type="RefSeq" id="XP_033314784.1">
    <property type="nucleotide sequence ID" value="XM_033458893.1"/>
</dbReference>
<keyword evidence="2" id="KW-1185">Reference proteome</keyword>
<dbReference type="AlphaFoldDB" id="A0A6P8N272"/>
<sequence length="104" mass="11505">MSGKKPTSESFFPLTFKVNCADSTVETVEMNIRKLSALWTRAEKQINVVRGRAATSSTARRTTVDERILGVSYRASRRASLRRGIGAGEQSAERGCRRRDAARG</sequence>
<name>A0A6P8N272_9HYME</name>